<dbReference type="Gene3D" id="2.60.120.380">
    <property type="match status" value="2"/>
</dbReference>
<feature type="domain" description="SH3b" evidence="2">
    <location>
        <begin position="287"/>
        <end position="338"/>
    </location>
</feature>
<comment type="caution">
    <text evidence="3">The sequence shown here is derived from an EMBL/GenBank/DDBJ whole genome shotgun (WGS) entry which is preliminary data.</text>
</comment>
<sequence length="669" mass="72093">MNRTSTTRRTVVMQGTVAALILAGGLLIALLLFAGANAQEERILASGAPSFGRVTSAAGEDWRLYACSGDQLTITLVSTAFTPYLSVYTDTLEAALVEATSEDGETAQALLTVETRGLYTVTAAGERRSDRGPYTITVDFGDLPEALLDEAAGVLVHSGVVTGNVRSSLGELWALRGCARDVITVAVQSERFTPYVELVEPQSGETLSASVQLDDDTAIIEGAVLSTTGMYELVVAGMRRSDRGAYTLTVHTLDGITDLLPASPVASTLRPSTPTPQPLCTVRAAPNLNLREGPGTVFLVIGMLPTNAQLRPLGRNTDTSWVEVQPLPDGRIGWVAAAERFIECTFDLTTLPLVASPPTPTPRPTATPLPTSTSLPTLPPVVVPPPTPTLPQPTLPPVVVLPGPVPGDTSWRGALATGFNLVNLSDGVAIFRDRIFFRAEIDRTPNNRRIERVDFRILDNLDEEIYRRTERVYGYCAFGGGEPNCNVFEIRRGARWPDTDRAVCNGDYTVAATIVLENGDTATWRSPFRIEHPDLPVCGQESQRGELVARIVQTGPGLASDGVYSALVFQVEAHDSAYGNQDGAGIRSMDLRILDPDGREVHQRTEQNAAYCAFGGGEPDCTIWRFGEHSDAWPSGEPVRYGEPHRLRAVVNAEDGRSTTVEMTVTIWP</sequence>
<dbReference type="Gene3D" id="2.30.30.40">
    <property type="entry name" value="SH3 Domains"/>
    <property type="match status" value="1"/>
</dbReference>
<dbReference type="Pfam" id="PF08239">
    <property type="entry name" value="SH3_3"/>
    <property type="match status" value="1"/>
</dbReference>
<evidence type="ECO:0000259" key="2">
    <source>
        <dbReference type="Pfam" id="PF08239"/>
    </source>
</evidence>
<feature type="compositionally biased region" description="Pro residues" evidence="1">
    <location>
        <begin position="355"/>
        <end position="367"/>
    </location>
</feature>
<reference evidence="3" key="1">
    <citation type="journal article" date="2020" name="mSystems">
        <title>Genome- and Community-Level Interaction Insights into Carbon Utilization and Element Cycling Functions of Hydrothermarchaeota in Hydrothermal Sediment.</title>
        <authorList>
            <person name="Zhou Z."/>
            <person name="Liu Y."/>
            <person name="Xu W."/>
            <person name="Pan J."/>
            <person name="Luo Z.H."/>
            <person name="Li M."/>
        </authorList>
    </citation>
    <scope>NUCLEOTIDE SEQUENCE [LARGE SCALE GENOMIC DNA]</scope>
    <source>
        <strain evidence="3">SpSt-289</strain>
    </source>
</reference>
<name>A0A7C1FRQ6_9CHLR</name>
<dbReference type="AlphaFoldDB" id="A0A7C1FRQ6"/>
<organism evidence="3">
    <name type="scientific">Caldilinea aerophila</name>
    <dbReference type="NCBI Taxonomy" id="133453"/>
    <lineage>
        <taxon>Bacteria</taxon>
        <taxon>Bacillati</taxon>
        <taxon>Chloroflexota</taxon>
        <taxon>Caldilineae</taxon>
        <taxon>Caldilineales</taxon>
        <taxon>Caldilineaceae</taxon>
        <taxon>Caldilinea</taxon>
    </lineage>
</organism>
<dbReference type="EMBL" id="DSMG01000191">
    <property type="protein sequence ID" value="HDX33418.1"/>
    <property type="molecule type" value="Genomic_DNA"/>
</dbReference>
<feature type="region of interest" description="Disordered" evidence="1">
    <location>
        <begin position="355"/>
        <end position="378"/>
    </location>
</feature>
<accession>A0A7C1FRQ6</accession>
<evidence type="ECO:0000313" key="3">
    <source>
        <dbReference type="EMBL" id="HDX33418.1"/>
    </source>
</evidence>
<evidence type="ECO:0000256" key="1">
    <source>
        <dbReference type="SAM" id="MobiDB-lite"/>
    </source>
</evidence>
<protein>
    <submittedName>
        <fullName evidence="3">SH3 domain-containing protein</fullName>
    </submittedName>
</protein>
<gene>
    <name evidence="3" type="ORF">ENQ20_18330</name>
</gene>
<proteinExistence type="predicted"/>
<dbReference type="InterPro" id="IPR003646">
    <property type="entry name" value="SH3-like_bac-type"/>
</dbReference>